<dbReference type="STRING" id="693986.MOC_2745"/>
<dbReference type="KEGG" id="mor:MOC_2745"/>
<dbReference type="CDD" id="cd02199">
    <property type="entry name" value="YjgF_YER057c_UK114_like_1"/>
    <property type="match status" value="1"/>
</dbReference>
<dbReference type="SUPFAM" id="SSF55298">
    <property type="entry name" value="YjgF-like"/>
    <property type="match status" value="1"/>
</dbReference>
<dbReference type="PANTHER" id="PTHR43760">
    <property type="entry name" value="ENDORIBONUCLEASE-RELATED"/>
    <property type="match status" value="1"/>
</dbReference>
<sequence length="157" mass="15900">MSSIKERLEALGLTLPKAAAPVANYVPFVRTGNLVVISGQVCFGAHGAIAAEHKGKVGGGVSAEAGKAAARLCALNVLAQLEAAVGDLDHAVVQCVRLGGFINAAPGFSAVAGVMNGASDLMVELLGDRGRHARSTVGVAELPLDAAVEVEAMFEVR</sequence>
<reference evidence="2 3" key="1">
    <citation type="journal article" date="2014" name="PLoS ONE">
        <title>Genome Information of Methylobacterium oryzae, a Plant-Probiotic Methylotroph in the Phyllosphere.</title>
        <authorList>
            <person name="Kwak M.J."/>
            <person name="Jeong H."/>
            <person name="Madhaiyan M."/>
            <person name="Lee Y."/>
            <person name="Sa T.M."/>
            <person name="Oh T.K."/>
            <person name="Kim J.F."/>
        </authorList>
    </citation>
    <scope>NUCLEOTIDE SEQUENCE [LARGE SCALE GENOMIC DNA]</scope>
    <source>
        <strain evidence="2 3">CBMB20</strain>
    </source>
</reference>
<proteinExistence type="predicted"/>
<evidence type="ECO:0000313" key="3">
    <source>
        <dbReference type="Proteomes" id="UP000029492"/>
    </source>
</evidence>
<dbReference type="PANTHER" id="PTHR43760:SF1">
    <property type="entry name" value="ENDORIBONUCLEASE L-PSP_CHORISMATE MUTASE-LIKE DOMAIN-CONTAINING PROTEIN"/>
    <property type="match status" value="1"/>
</dbReference>
<name>A0A089NVD0_9HYPH</name>
<organism evidence="2 3">
    <name type="scientific">Methylobacterium oryzae CBMB20</name>
    <dbReference type="NCBI Taxonomy" id="693986"/>
    <lineage>
        <taxon>Bacteria</taxon>
        <taxon>Pseudomonadati</taxon>
        <taxon>Pseudomonadota</taxon>
        <taxon>Alphaproteobacteria</taxon>
        <taxon>Hyphomicrobiales</taxon>
        <taxon>Methylobacteriaceae</taxon>
        <taxon>Methylobacterium</taxon>
    </lineage>
</organism>
<dbReference type="InterPro" id="IPR013813">
    <property type="entry name" value="Endoribo_LPSP/chorism_mut-like"/>
</dbReference>
<protein>
    <submittedName>
        <fullName evidence="2">Endoribonuclease L-PSP</fullName>
    </submittedName>
</protein>
<dbReference type="InterPro" id="IPR035959">
    <property type="entry name" value="RutC-like_sf"/>
</dbReference>
<feature type="domain" description="Endoribonuclease L-PSP/chorismate mutase-like" evidence="1">
    <location>
        <begin position="6"/>
        <end position="148"/>
    </location>
</feature>
<evidence type="ECO:0000313" key="2">
    <source>
        <dbReference type="EMBL" id="AIQ90500.1"/>
    </source>
</evidence>
<accession>A0A089NVD0</accession>
<dbReference type="Pfam" id="PF14588">
    <property type="entry name" value="YjgF_endoribonc"/>
    <property type="match status" value="1"/>
</dbReference>
<dbReference type="Proteomes" id="UP000029492">
    <property type="component" value="Chromosome"/>
</dbReference>
<dbReference type="RefSeq" id="WP_043757554.1">
    <property type="nucleotide sequence ID" value="NZ_CP003811.1"/>
</dbReference>
<keyword evidence="3" id="KW-1185">Reference proteome</keyword>
<evidence type="ECO:0000259" key="1">
    <source>
        <dbReference type="Pfam" id="PF14588"/>
    </source>
</evidence>
<dbReference type="Gene3D" id="3.30.1330.40">
    <property type="entry name" value="RutC-like"/>
    <property type="match status" value="1"/>
</dbReference>
<dbReference type="AlphaFoldDB" id="A0A089NVD0"/>
<gene>
    <name evidence="2" type="ORF">MOC_2745</name>
</gene>
<dbReference type="EMBL" id="CP003811">
    <property type="protein sequence ID" value="AIQ90500.1"/>
    <property type="molecule type" value="Genomic_DNA"/>
</dbReference>
<dbReference type="HOGENOM" id="CLU_104845_0_1_5"/>
<dbReference type="eggNOG" id="COG0251">
    <property type="taxonomic scope" value="Bacteria"/>
</dbReference>